<accession>A0A2T4J5Q5</accession>
<dbReference type="InterPro" id="IPR028344">
    <property type="entry name" value="ParE1/4"/>
</dbReference>
<keyword evidence="4" id="KW-1185">Reference proteome</keyword>
<keyword evidence="1" id="KW-1277">Toxin-antitoxin system</keyword>
<comment type="caution">
    <text evidence="3">The sequence shown here is derived from an EMBL/GenBank/DDBJ whole genome shotgun (WGS) entry which is preliminary data.</text>
</comment>
<gene>
    <name evidence="3" type="ORF">C5F44_14935</name>
</gene>
<dbReference type="InterPro" id="IPR007712">
    <property type="entry name" value="RelE/ParE_toxin"/>
</dbReference>
<evidence type="ECO:0000256" key="2">
    <source>
        <dbReference type="PIRNR" id="PIRNR029218"/>
    </source>
</evidence>
<protein>
    <recommendedName>
        <fullName evidence="2">Toxin</fullName>
    </recommendedName>
</protein>
<sequence>MGQFRLTLQAEGDLDRIGAYTLEKWGMDQAIRYLTELDQTFAALAQTTALGKDRTDLRPGLISCSCNRHMIFFRRSGQGDVEILRILHERMDFDRHL</sequence>
<organism evidence="3 4">
    <name type="scientific">Fuscovulum blasticum DSM 2131</name>
    <dbReference type="NCBI Taxonomy" id="1188250"/>
    <lineage>
        <taxon>Bacteria</taxon>
        <taxon>Pseudomonadati</taxon>
        <taxon>Pseudomonadota</taxon>
        <taxon>Alphaproteobacteria</taxon>
        <taxon>Rhodobacterales</taxon>
        <taxon>Paracoccaceae</taxon>
        <taxon>Pseudogemmobacter</taxon>
    </lineage>
</organism>
<comment type="similarity">
    <text evidence="2">Belongs to the RelE toxin family.</text>
</comment>
<evidence type="ECO:0000256" key="1">
    <source>
        <dbReference type="ARBA" id="ARBA00022649"/>
    </source>
</evidence>
<name>A0A2T4J5Q5_FUSBL</name>
<evidence type="ECO:0000313" key="4">
    <source>
        <dbReference type="Proteomes" id="UP000241362"/>
    </source>
</evidence>
<reference evidence="3 4" key="1">
    <citation type="submission" date="2018-03" db="EMBL/GenBank/DDBJ databases">
        <title>Rhodobacter blasticus.</title>
        <authorList>
            <person name="Meyer T.E."/>
            <person name="Miller S."/>
            <person name="Lodha T."/>
            <person name="Gandham S."/>
            <person name="Chintalapati S."/>
            <person name="Chintalapati V.R."/>
        </authorList>
    </citation>
    <scope>NUCLEOTIDE SEQUENCE [LARGE SCALE GENOMIC DNA]</scope>
    <source>
        <strain evidence="3 4">DSM 2131</strain>
    </source>
</reference>
<dbReference type="Proteomes" id="UP000241362">
    <property type="component" value="Unassembled WGS sequence"/>
</dbReference>
<dbReference type="EMBL" id="PZKE01000017">
    <property type="protein sequence ID" value="PTE13207.1"/>
    <property type="molecule type" value="Genomic_DNA"/>
</dbReference>
<evidence type="ECO:0000313" key="3">
    <source>
        <dbReference type="EMBL" id="PTE13207.1"/>
    </source>
</evidence>
<dbReference type="Gene3D" id="3.30.2310.20">
    <property type="entry name" value="RelE-like"/>
    <property type="match status" value="1"/>
</dbReference>
<dbReference type="RefSeq" id="WP_107674346.1">
    <property type="nucleotide sequence ID" value="NZ_PZKE01000017.1"/>
</dbReference>
<dbReference type="AlphaFoldDB" id="A0A2T4J5Q5"/>
<dbReference type="InterPro" id="IPR035093">
    <property type="entry name" value="RelE/ParE_toxin_dom_sf"/>
</dbReference>
<proteinExistence type="inferred from homology"/>
<dbReference type="PIRSF" id="PIRSF029218">
    <property type="entry name" value="ParE"/>
    <property type="match status" value="1"/>
</dbReference>
<dbReference type="Pfam" id="PF05016">
    <property type="entry name" value="ParE_toxin"/>
    <property type="match status" value="1"/>
</dbReference>